<evidence type="ECO:0000256" key="2">
    <source>
        <dbReference type="ARBA" id="ARBA00022801"/>
    </source>
</evidence>
<name>A0ABR3VLZ7_9PEZI</name>
<dbReference type="InterPro" id="IPR036928">
    <property type="entry name" value="AS_sf"/>
</dbReference>
<dbReference type="PANTHER" id="PTHR46072">
    <property type="entry name" value="AMIDASE-RELATED-RELATED"/>
    <property type="match status" value="1"/>
</dbReference>
<dbReference type="Proteomes" id="UP001586593">
    <property type="component" value="Unassembled WGS sequence"/>
</dbReference>
<evidence type="ECO:0000256" key="1">
    <source>
        <dbReference type="ARBA" id="ARBA00009199"/>
    </source>
</evidence>
<dbReference type="Pfam" id="PF01425">
    <property type="entry name" value="Amidase"/>
    <property type="match status" value="1"/>
</dbReference>
<keyword evidence="2" id="KW-0378">Hydrolase</keyword>
<dbReference type="Gene3D" id="3.90.1300.10">
    <property type="entry name" value="Amidase signature (AS) domain"/>
    <property type="match status" value="1"/>
</dbReference>
<dbReference type="SUPFAM" id="SSF75304">
    <property type="entry name" value="Amidase signature (AS) enzymes"/>
    <property type="match status" value="1"/>
</dbReference>
<dbReference type="InterPro" id="IPR023631">
    <property type="entry name" value="Amidase_dom"/>
</dbReference>
<gene>
    <name evidence="4" type="ORF">VTK73DRAFT_3024</name>
</gene>
<feature type="domain" description="Amidase" evidence="3">
    <location>
        <begin position="2"/>
        <end position="206"/>
    </location>
</feature>
<protein>
    <recommendedName>
        <fullName evidence="3">Amidase domain-containing protein</fullName>
    </recommendedName>
</protein>
<evidence type="ECO:0000259" key="3">
    <source>
        <dbReference type="Pfam" id="PF01425"/>
    </source>
</evidence>
<keyword evidence="5" id="KW-1185">Reference proteome</keyword>
<reference evidence="4 5" key="1">
    <citation type="journal article" date="2024" name="Commun. Biol.">
        <title>Comparative genomic analysis of thermophilic fungi reveals convergent evolutionary adaptations and gene losses.</title>
        <authorList>
            <person name="Steindorff A.S."/>
            <person name="Aguilar-Pontes M.V."/>
            <person name="Robinson A.J."/>
            <person name="Andreopoulos B."/>
            <person name="LaButti K."/>
            <person name="Kuo A."/>
            <person name="Mondo S."/>
            <person name="Riley R."/>
            <person name="Otillar R."/>
            <person name="Haridas S."/>
            <person name="Lipzen A."/>
            <person name="Grimwood J."/>
            <person name="Schmutz J."/>
            <person name="Clum A."/>
            <person name="Reid I.D."/>
            <person name="Moisan M.C."/>
            <person name="Butler G."/>
            <person name="Nguyen T.T.M."/>
            <person name="Dewar K."/>
            <person name="Conant G."/>
            <person name="Drula E."/>
            <person name="Henrissat B."/>
            <person name="Hansel C."/>
            <person name="Singer S."/>
            <person name="Hutchinson M.I."/>
            <person name="de Vries R.P."/>
            <person name="Natvig D.O."/>
            <person name="Powell A.J."/>
            <person name="Tsang A."/>
            <person name="Grigoriev I.V."/>
        </authorList>
    </citation>
    <scope>NUCLEOTIDE SEQUENCE [LARGE SCALE GENOMIC DNA]</scope>
    <source>
        <strain evidence="4 5">ATCC 24622</strain>
    </source>
</reference>
<accession>A0ABR3VLZ7</accession>
<proteinExistence type="inferred from homology"/>
<organism evidence="4 5">
    <name type="scientific">Phialemonium thermophilum</name>
    <dbReference type="NCBI Taxonomy" id="223376"/>
    <lineage>
        <taxon>Eukaryota</taxon>
        <taxon>Fungi</taxon>
        <taxon>Dikarya</taxon>
        <taxon>Ascomycota</taxon>
        <taxon>Pezizomycotina</taxon>
        <taxon>Sordariomycetes</taxon>
        <taxon>Sordariomycetidae</taxon>
        <taxon>Cephalothecales</taxon>
        <taxon>Cephalothecaceae</taxon>
        <taxon>Phialemonium</taxon>
    </lineage>
</organism>
<sequence length="219" mass="24882">MPHPPVLRGLDEVAQKLRAAGHEVVEVAPYDHQRAWDIAYPLYYATGGKEMKELLAATGEPWPAAAAKLSANPSLRELSARELYRYHAAQDDYRKGYLQHWLKTAELTSTGRPIDGLLCPINPCASYPHDFLTWWGYAALWSLIDYPSVQIPAGFVDKNKDVRDESYQPVNDLDRENYELYDPELWHNAPISVQLVGRQFEDERLLAVSAVVDQIVHPK</sequence>
<comment type="caution">
    <text evidence="4">The sequence shown here is derived from an EMBL/GenBank/DDBJ whole genome shotgun (WGS) entry which is preliminary data.</text>
</comment>
<evidence type="ECO:0000313" key="5">
    <source>
        <dbReference type="Proteomes" id="UP001586593"/>
    </source>
</evidence>
<comment type="similarity">
    <text evidence="1">Belongs to the amidase family.</text>
</comment>
<dbReference type="EMBL" id="JAZHXJ010001906">
    <property type="protein sequence ID" value="KAL1842824.1"/>
    <property type="molecule type" value="Genomic_DNA"/>
</dbReference>
<evidence type="ECO:0000313" key="4">
    <source>
        <dbReference type="EMBL" id="KAL1842824.1"/>
    </source>
</evidence>